<keyword evidence="3" id="KW-1015">Disulfide bond</keyword>
<dbReference type="FunFam" id="2.10.25.10:FF:000188">
    <property type="entry name" value="Laminin subunit gamma 2"/>
    <property type="match status" value="2"/>
</dbReference>
<dbReference type="Pfam" id="PF24973">
    <property type="entry name" value="EGF_LMN_ATRN"/>
    <property type="match status" value="1"/>
</dbReference>
<name>A0AAV4CMY1_9GAST</name>
<organism evidence="7 8">
    <name type="scientific">Plakobranchus ocellatus</name>
    <dbReference type="NCBI Taxonomy" id="259542"/>
    <lineage>
        <taxon>Eukaryota</taxon>
        <taxon>Metazoa</taxon>
        <taxon>Spiralia</taxon>
        <taxon>Lophotrochozoa</taxon>
        <taxon>Mollusca</taxon>
        <taxon>Gastropoda</taxon>
        <taxon>Heterobranchia</taxon>
        <taxon>Euthyneura</taxon>
        <taxon>Panpulmonata</taxon>
        <taxon>Sacoglossa</taxon>
        <taxon>Placobranchoidea</taxon>
        <taxon>Plakobranchidae</taxon>
        <taxon>Plakobranchus</taxon>
    </lineage>
</organism>
<dbReference type="PANTHER" id="PTHR10574">
    <property type="entry name" value="NETRIN/LAMININ-RELATED"/>
    <property type="match status" value="1"/>
</dbReference>
<sequence length="323" mass="35709">MRRREGRVEARSKKRRIGGVLVAKSVENVIKRIASTVRVNGSSGLYLYQIPTTERINGSSGLYLYQIPSTVRVNGSSGLYLCQIPSTIRVNCDASVGEMILTENGLSVAPDRHSGELTADKLIVKRWSIMISIQLLPLSCTRTSPGGSPGAHSSEIPVLSLLSCNCNGHSRKCRFSLELYQSSGDKSGGVCIGCRDNTAGRHCNYCKVGYYRDKGKDISHRKACKACNCNSHARRCRFNYELFQLSGMRSGGVCINCKHNTAGRHCHYCKEGYYRDSTRRITDRRACKGEKPCRWPRPLGGACSCSADYYLSSLASENEVRSH</sequence>
<dbReference type="InterPro" id="IPR056863">
    <property type="entry name" value="LMN_ATRN_NET-like_EGF"/>
</dbReference>
<proteinExistence type="predicted"/>
<keyword evidence="8" id="KW-1185">Reference proteome</keyword>
<dbReference type="PANTHER" id="PTHR10574:SF365">
    <property type="entry name" value="NETRIN-A-RELATED"/>
    <property type="match status" value="1"/>
</dbReference>
<keyword evidence="4" id="KW-0325">Glycoprotein</keyword>
<dbReference type="GO" id="GO:0009887">
    <property type="term" value="P:animal organ morphogenesis"/>
    <property type="evidence" value="ECO:0007669"/>
    <property type="project" value="TreeGrafter"/>
</dbReference>
<dbReference type="GO" id="GO:0005604">
    <property type="term" value="C:basement membrane"/>
    <property type="evidence" value="ECO:0007669"/>
    <property type="project" value="TreeGrafter"/>
</dbReference>
<feature type="domain" description="Laminin EGF-like" evidence="6">
    <location>
        <begin position="254"/>
        <end position="287"/>
    </location>
</feature>
<evidence type="ECO:0000256" key="2">
    <source>
        <dbReference type="ARBA" id="ARBA00022737"/>
    </source>
</evidence>
<accession>A0AAV4CMY1</accession>
<feature type="domain" description="Laminin EGF-like" evidence="6">
    <location>
        <begin position="191"/>
        <end position="227"/>
    </location>
</feature>
<evidence type="ECO:0000256" key="4">
    <source>
        <dbReference type="ARBA" id="ARBA00023180"/>
    </source>
</evidence>
<keyword evidence="5" id="KW-0424">Laminin EGF-like domain</keyword>
<dbReference type="InterPro" id="IPR002049">
    <property type="entry name" value="LE_dom"/>
</dbReference>
<dbReference type="InterPro" id="IPR050440">
    <property type="entry name" value="Laminin/Netrin_ECM"/>
</dbReference>
<dbReference type="GO" id="GO:0008045">
    <property type="term" value="P:motor neuron axon guidance"/>
    <property type="evidence" value="ECO:0007669"/>
    <property type="project" value="TreeGrafter"/>
</dbReference>
<dbReference type="GO" id="GO:0016358">
    <property type="term" value="P:dendrite development"/>
    <property type="evidence" value="ECO:0007669"/>
    <property type="project" value="TreeGrafter"/>
</dbReference>
<dbReference type="Gene3D" id="2.170.300.10">
    <property type="entry name" value="Tie2 ligand-binding domain superfamily"/>
    <property type="match status" value="2"/>
</dbReference>
<evidence type="ECO:0000313" key="8">
    <source>
        <dbReference type="Proteomes" id="UP000735302"/>
    </source>
</evidence>
<dbReference type="Pfam" id="PF00053">
    <property type="entry name" value="EGF_laminin"/>
    <property type="match status" value="1"/>
</dbReference>
<protein>
    <submittedName>
        <fullName evidence="7">Netrin-3</fullName>
    </submittedName>
</protein>
<evidence type="ECO:0000256" key="1">
    <source>
        <dbReference type="ARBA" id="ARBA00022729"/>
    </source>
</evidence>
<evidence type="ECO:0000313" key="7">
    <source>
        <dbReference type="EMBL" id="GFO33202.1"/>
    </source>
</evidence>
<dbReference type="SUPFAM" id="SSF57196">
    <property type="entry name" value="EGF/Laminin"/>
    <property type="match status" value="2"/>
</dbReference>
<dbReference type="AlphaFoldDB" id="A0AAV4CMY1"/>
<reference evidence="7 8" key="1">
    <citation type="journal article" date="2021" name="Elife">
        <title>Chloroplast acquisition without the gene transfer in kleptoplastic sea slugs, Plakobranchus ocellatus.</title>
        <authorList>
            <person name="Maeda T."/>
            <person name="Takahashi S."/>
            <person name="Yoshida T."/>
            <person name="Shimamura S."/>
            <person name="Takaki Y."/>
            <person name="Nagai Y."/>
            <person name="Toyoda A."/>
            <person name="Suzuki Y."/>
            <person name="Arimoto A."/>
            <person name="Ishii H."/>
            <person name="Satoh N."/>
            <person name="Nishiyama T."/>
            <person name="Hasebe M."/>
            <person name="Maruyama T."/>
            <person name="Minagawa J."/>
            <person name="Obokata J."/>
            <person name="Shigenobu S."/>
        </authorList>
    </citation>
    <scope>NUCLEOTIDE SEQUENCE [LARGE SCALE GENOMIC DNA]</scope>
</reference>
<evidence type="ECO:0000259" key="6">
    <source>
        <dbReference type="PROSITE" id="PS01248"/>
    </source>
</evidence>
<dbReference type="EMBL" id="BLXT01006765">
    <property type="protein sequence ID" value="GFO33202.1"/>
    <property type="molecule type" value="Genomic_DNA"/>
</dbReference>
<evidence type="ECO:0000256" key="5">
    <source>
        <dbReference type="ARBA" id="ARBA00023292"/>
    </source>
</evidence>
<keyword evidence="2" id="KW-0677">Repeat</keyword>
<gene>
    <name evidence="7" type="ORF">PoB_005970700</name>
</gene>
<dbReference type="CDD" id="cd00055">
    <property type="entry name" value="EGF_Lam"/>
    <property type="match status" value="2"/>
</dbReference>
<evidence type="ECO:0000256" key="3">
    <source>
        <dbReference type="ARBA" id="ARBA00023157"/>
    </source>
</evidence>
<dbReference type="SMART" id="SM00180">
    <property type="entry name" value="EGF_Lam"/>
    <property type="match status" value="2"/>
</dbReference>
<comment type="caution">
    <text evidence="7">The sequence shown here is derived from an EMBL/GenBank/DDBJ whole genome shotgun (WGS) entry which is preliminary data.</text>
</comment>
<keyword evidence="1" id="KW-0732">Signal</keyword>
<dbReference type="Proteomes" id="UP000735302">
    <property type="component" value="Unassembled WGS sequence"/>
</dbReference>
<dbReference type="PROSITE" id="PS01248">
    <property type="entry name" value="EGF_LAM_1"/>
    <property type="match status" value="2"/>
</dbReference>
<dbReference type="GO" id="GO:0009888">
    <property type="term" value="P:tissue development"/>
    <property type="evidence" value="ECO:0007669"/>
    <property type="project" value="TreeGrafter"/>
</dbReference>